<feature type="compositionally biased region" description="Polar residues" evidence="1">
    <location>
        <begin position="64"/>
        <end position="75"/>
    </location>
</feature>
<evidence type="ECO:0000256" key="1">
    <source>
        <dbReference type="SAM" id="MobiDB-lite"/>
    </source>
</evidence>
<feature type="compositionally biased region" description="Basic and acidic residues" evidence="1">
    <location>
        <begin position="123"/>
        <end position="136"/>
    </location>
</feature>
<reference evidence="2 3" key="1">
    <citation type="journal article" date="2024" name="Nat. Commun.">
        <title>Phylogenomics reveals the evolutionary origins of lichenization in chlorophyte algae.</title>
        <authorList>
            <person name="Puginier C."/>
            <person name="Libourel C."/>
            <person name="Otte J."/>
            <person name="Skaloud P."/>
            <person name="Haon M."/>
            <person name="Grisel S."/>
            <person name="Petersen M."/>
            <person name="Berrin J.G."/>
            <person name="Delaux P.M."/>
            <person name="Dal Grande F."/>
            <person name="Keller J."/>
        </authorList>
    </citation>
    <scope>NUCLEOTIDE SEQUENCE [LARGE SCALE GENOMIC DNA]</scope>
    <source>
        <strain evidence="2 3">SAG 2523</strain>
    </source>
</reference>
<feature type="compositionally biased region" description="Basic and acidic residues" evidence="1">
    <location>
        <begin position="32"/>
        <end position="43"/>
    </location>
</feature>
<organism evidence="2 3">
    <name type="scientific">Apatococcus fuscideae</name>
    <dbReference type="NCBI Taxonomy" id="2026836"/>
    <lineage>
        <taxon>Eukaryota</taxon>
        <taxon>Viridiplantae</taxon>
        <taxon>Chlorophyta</taxon>
        <taxon>core chlorophytes</taxon>
        <taxon>Trebouxiophyceae</taxon>
        <taxon>Chlorellales</taxon>
        <taxon>Chlorellaceae</taxon>
        <taxon>Apatococcus</taxon>
    </lineage>
</organism>
<dbReference type="EMBL" id="JALJOV010000927">
    <property type="protein sequence ID" value="KAK9858421.1"/>
    <property type="molecule type" value="Genomic_DNA"/>
</dbReference>
<proteinExistence type="predicted"/>
<name>A0AAW1STG6_9CHLO</name>
<dbReference type="Proteomes" id="UP001485043">
    <property type="component" value="Unassembled WGS sequence"/>
</dbReference>
<dbReference type="AlphaFoldDB" id="A0AAW1STG6"/>
<evidence type="ECO:0000313" key="2">
    <source>
        <dbReference type="EMBL" id="KAK9858421.1"/>
    </source>
</evidence>
<sequence>MPQDQLLGEAISALNLEGPDEYELIESTSPDANDKPEGRRADSRAIPLPQERTDGKRQEVAAQPSGTSSSGPHQHSTFEDGGPAPHQQRFSLQMGPGHGSPSHIDYPDIFPGAGGYGPPHQAPPHDHPAHSPDRHRTGVAPIARAIMGTMALAPTTTMVQTVMPLQDQPATATATAMAMAMATAPQDEGHTALAATIAMALAITAAQGQGHTAPVAPLDASTAMGMAPNATTAHLGIVIVITMDPAAMDPHTAHTDPTAPSTSVTLGPHMVSAHSEVVGAPDLHLLTATALSGAMAQAMPISAGATGSRALGGTGLVGSTPFPGTCRRQCLGVMQQASRP</sequence>
<comment type="caution">
    <text evidence="2">The sequence shown here is derived from an EMBL/GenBank/DDBJ whole genome shotgun (WGS) entry which is preliminary data.</text>
</comment>
<accession>A0AAW1STG6</accession>
<gene>
    <name evidence="2" type="ORF">WJX84_007262</name>
</gene>
<protein>
    <submittedName>
        <fullName evidence="2">Uncharacterized protein</fullName>
    </submittedName>
</protein>
<keyword evidence="3" id="KW-1185">Reference proteome</keyword>
<feature type="region of interest" description="Disordered" evidence="1">
    <location>
        <begin position="14"/>
        <end position="136"/>
    </location>
</feature>
<evidence type="ECO:0000313" key="3">
    <source>
        <dbReference type="Proteomes" id="UP001485043"/>
    </source>
</evidence>